<dbReference type="OrthoDB" id="1908948at2"/>
<dbReference type="Proteomes" id="UP000076603">
    <property type="component" value="Unassembled WGS sequence"/>
</dbReference>
<evidence type="ECO:0000313" key="1">
    <source>
        <dbReference type="EMBL" id="KZL94374.1"/>
    </source>
</evidence>
<proteinExistence type="predicted"/>
<comment type="caution">
    <text evidence="1">The sequence shown here is derived from an EMBL/GenBank/DDBJ whole genome shotgun (WGS) entry which is preliminary data.</text>
</comment>
<dbReference type="STRING" id="1121326.CLMAG_14270"/>
<dbReference type="EMBL" id="LWAE01000001">
    <property type="protein sequence ID" value="KZL94374.1"/>
    <property type="molecule type" value="Genomic_DNA"/>
</dbReference>
<dbReference type="AlphaFoldDB" id="A0A162UX60"/>
<sequence length="123" mass="13417">MNIGDPYVSILQRMQNQGKKYNPPPIEIGTVTSSDPLTIKVGDQPLTKDNILVADFLLSNYKRKISIPSTSATGTAEDKSISNIAIPDAELSFTDGLKKDDMVACLATSNEQTYILLCRVVKL</sequence>
<evidence type="ECO:0008006" key="3">
    <source>
        <dbReference type="Google" id="ProtNLM"/>
    </source>
</evidence>
<name>A0A162UX60_9CLOT</name>
<dbReference type="PATRIC" id="fig|1121326.3.peg.1397"/>
<keyword evidence="2" id="KW-1185">Reference proteome</keyword>
<organism evidence="1 2">
    <name type="scientific">Clostridium magnum DSM 2767</name>
    <dbReference type="NCBI Taxonomy" id="1121326"/>
    <lineage>
        <taxon>Bacteria</taxon>
        <taxon>Bacillati</taxon>
        <taxon>Bacillota</taxon>
        <taxon>Clostridia</taxon>
        <taxon>Eubacteriales</taxon>
        <taxon>Clostridiaceae</taxon>
        <taxon>Clostridium</taxon>
    </lineage>
</organism>
<dbReference type="RefSeq" id="WP_066619831.1">
    <property type="nucleotide sequence ID" value="NZ_FQXL01000069.1"/>
</dbReference>
<accession>A0A162UX60</accession>
<evidence type="ECO:0000313" key="2">
    <source>
        <dbReference type="Proteomes" id="UP000076603"/>
    </source>
</evidence>
<gene>
    <name evidence="1" type="ORF">CLMAG_14270</name>
</gene>
<dbReference type="Pfam" id="PF10844">
    <property type="entry name" value="DUF2577"/>
    <property type="match status" value="1"/>
</dbReference>
<protein>
    <recommendedName>
        <fullName evidence="3">DUF2577 domain-containing protein</fullName>
    </recommendedName>
</protein>
<dbReference type="InterPro" id="IPR022555">
    <property type="entry name" value="DUF2577"/>
</dbReference>
<reference evidence="1 2" key="1">
    <citation type="submission" date="2016-04" db="EMBL/GenBank/DDBJ databases">
        <title>Genome sequence of Clostridium magnum DSM 2767.</title>
        <authorList>
            <person name="Poehlein A."/>
            <person name="Uhlig R."/>
            <person name="Fischer R."/>
            <person name="Bahl H."/>
            <person name="Daniel R."/>
        </authorList>
    </citation>
    <scope>NUCLEOTIDE SEQUENCE [LARGE SCALE GENOMIC DNA]</scope>
    <source>
        <strain evidence="1 2">DSM 2767</strain>
    </source>
</reference>